<dbReference type="InterPro" id="IPR010982">
    <property type="entry name" value="Lambda_DNA-bd_dom_sf"/>
</dbReference>
<dbReference type="Proteomes" id="UP000316080">
    <property type="component" value="Unassembled WGS sequence"/>
</dbReference>
<dbReference type="SUPFAM" id="SSF47413">
    <property type="entry name" value="lambda repressor-like DNA-binding domains"/>
    <property type="match status" value="1"/>
</dbReference>
<dbReference type="AlphaFoldDB" id="A0A523B9Q0"/>
<reference evidence="2 4" key="2">
    <citation type="journal article" date="2019" name="Nat. Microbiol.">
        <title>Wide diversity of methane and short-chain alkane metabolisms in uncultured archaea.</title>
        <authorList>
            <person name="Borrel G."/>
            <person name="Adam P.S."/>
            <person name="McKay L.J."/>
            <person name="Chen L.X."/>
            <person name="Sierra-Garcia I.N."/>
            <person name="Sieber C.M."/>
            <person name="Letourneur Q."/>
            <person name="Ghozlane A."/>
            <person name="Andersen G.L."/>
            <person name="Li W.J."/>
            <person name="Hallam S.J."/>
            <person name="Muyzer G."/>
            <person name="de Oliveira V.M."/>
            <person name="Inskeep W.P."/>
            <person name="Banfield J.F."/>
            <person name="Gribaldo S."/>
        </authorList>
    </citation>
    <scope>NUCLEOTIDE SEQUENCE [LARGE SCALE GENOMIC DNA]</scope>
    <source>
        <strain evidence="2">Verst-YHS</strain>
    </source>
</reference>
<name>A0A523B9Q0_9CREN</name>
<gene>
    <name evidence="3" type="ORF">DSO09_06580</name>
    <name evidence="2" type="ORF">EF809_02270</name>
</gene>
<dbReference type="Gene3D" id="1.10.260.40">
    <property type="entry name" value="lambda repressor-like DNA-binding domains"/>
    <property type="match status" value="1"/>
</dbReference>
<reference evidence="3 5" key="1">
    <citation type="journal article" date="2019" name="Nat. Microbiol.">
        <title>Expanding anaerobic alkane metabolism in the domain of Archaea.</title>
        <authorList>
            <person name="Wang Y."/>
            <person name="Wegener G."/>
            <person name="Hou J."/>
            <person name="Wang F."/>
            <person name="Xiao X."/>
        </authorList>
    </citation>
    <scope>NUCLEOTIDE SEQUENCE [LARGE SCALE GENOMIC DNA]</scope>
    <source>
        <strain evidence="3">WYZ-LMO11</strain>
    </source>
</reference>
<dbReference type="InterPro" id="IPR017271">
    <property type="entry name" value="Tscrpt_reg_HTH_MJ1545_prd"/>
</dbReference>
<dbReference type="GO" id="GO:0003677">
    <property type="term" value="F:DNA binding"/>
    <property type="evidence" value="ECO:0007669"/>
    <property type="project" value="InterPro"/>
</dbReference>
<evidence type="ECO:0000313" key="4">
    <source>
        <dbReference type="Proteomes" id="UP000316080"/>
    </source>
</evidence>
<dbReference type="Proteomes" id="UP000317265">
    <property type="component" value="Unassembled WGS sequence"/>
</dbReference>
<evidence type="ECO:0000259" key="1">
    <source>
        <dbReference type="PROSITE" id="PS50943"/>
    </source>
</evidence>
<dbReference type="PIRSF" id="PIRSF037724">
    <property type="entry name" value="TF_HTH_MJ1545_prd"/>
    <property type="match status" value="1"/>
</dbReference>
<feature type="domain" description="HTH cro/C1-type" evidence="1">
    <location>
        <begin position="27"/>
        <end position="82"/>
    </location>
</feature>
<dbReference type="EMBL" id="RXIH01000018">
    <property type="protein sequence ID" value="RZN56736.1"/>
    <property type="molecule type" value="Genomic_DNA"/>
</dbReference>
<proteinExistence type="predicted"/>
<evidence type="ECO:0000313" key="2">
    <source>
        <dbReference type="EMBL" id="RZN56736.1"/>
    </source>
</evidence>
<dbReference type="CDD" id="cd00093">
    <property type="entry name" value="HTH_XRE"/>
    <property type="match status" value="1"/>
</dbReference>
<evidence type="ECO:0000313" key="3">
    <source>
        <dbReference type="EMBL" id="TDA37669.1"/>
    </source>
</evidence>
<dbReference type="Pfam" id="PF01381">
    <property type="entry name" value="HTH_3"/>
    <property type="match status" value="1"/>
</dbReference>
<accession>A0A523B9Q0</accession>
<protein>
    <submittedName>
        <fullName evidence="2">Helix-turn-helix domain-containing protein</fullName>
    </submittedName>
    <submittedName>
        <fullName evidence="3">Transcriptional regulator</fullName>
    </submittedName>
</protein>
<comment type="caution">
    <text evidence="3">The sequence shown here is derived from an EMBL/GenBank/DDBJ whole genome shotgun (WGS) entry which is preliminary data.</text>
</comment>
<evidence type="ECO:0000313" key="5">
    <source>
        <dbReference type="Proteomes" id="UP000317265"/>
    </source>
</evidence>
<sequence length="233" mass="26229">MLEASKEYLLKRIIGEIVLSDFPGEAMKRWREIFGISQLDLAKKLRISPSVISDYEGGRRKSPGSIFIKRFVRALVEIDEERGGKIIKRFSVISRPYSDAILDICEFSSPIILERLVKAIDGEFIIYKEFSSKYILGYTVVDSIKAIMSMSGSDFIQLIGSTSERALIFTNTSTGRSPMVAIRIAPIKPSAIILHGIKKLDKLAIELAKLERIPLIISKKENVKELIDSLHKI</sequence>
<dbReference type="SMART" id="SM00530">
    <property type="entry name" value="HTH_XRE"/>
    <property type="match status" value="1"/>
</dbReference>
<dbReference type="PROSITE" id="PS50943">
    <property type="entry name" value="HTH_CROC1"/>
    <property type="match status" value="1"/>
</dbReference>
<organism evidence="3 5">
    <name type="scientific">Thermoproteota archaeon</name>
    <dbReference type="NCBI Taxonomy" id="2056631"/>
    <lineage>
        <taxon>Archaea</taxon>
        <taxon>Thermoproteota</taxon>
    </lineage>
</organism>
<dbReference type="EMBL" id="QNVI01000066">
    <property type="protein sequence ID" value="TDA37669.1"/>
    <property type="molecule type" value="Genomic_DNA"/>
</dbReference>
<dbReference type="InterPro" id="IPR001387">
    <property type="entry name" value="Cro/C1-type_HTH"/>
</dbReference>